<name>A0A5J4IZU5_9FLAO</name>
<evidence type="ECO:0000313" key="2">
    <source>
        <dbReference type="EMBL" id="GER59081.1"/>
    </source>
</evidence>
<evidence type="ECO:0000256" key="1">
    <source>
        <dbReference type="SAM" id="Phobius"/>
    </source>
</evidence>
<keyword evidence="1" id="KW-0812">Transmembrane</keyword>
<gene>
    <name evidence="2" type="ORF">ULMA_11890</name>
</gene>
<reference evidence="2 3" key="1">
    <citation type="submission" date="2019-08" db="EMBL/GenBank/DDBJ databases">
        <title>Draft genome sequence of Ulvibacter marinus type strain NBRC 109484.</title>
        <authorList>
            <person name="Kawano K."/>
            <person name="Ushijima N."/>
            <person name="Kihara M."/>
            <person name="Itoh H."/>
        </authorList>
    </citation>
    <scope>NUCLEOTIDE SEQUENCE [LARGE SCALE GENOMIC DNA]</scope>
    <source>
        <strain evidence="2 3">NBRC 109484</strain>
    </source>
</reference>
<evidence type="ECO:0000313" key="3">
    <source>
        <dbReference type="Proteomes" id="UP000326509"/>
    </source>
</evidence>
<keyword evidence="3" id="KW-1185">Reference proteome</keyword>
<feature type="transmembrane region" description="Helical" evidence="1">
    <location>
        <begin position="92"/>
        <end position="109"/>
    </location>
</feature>
<dbReference type="RefSeq" id="WP_151673158.1">
    <property type="nucleotide sequence ID" value="NZ_BKCG01000002.1"/>
</dbReference>
<feature type="transmembrane region" description="Helical" evidence="1">
    <location>
        <begin position="140"/>
        <end position="156"/>
    </location>
</feature>
<feature type="transmembrane region" description="Helical" evidence="1">
    <location>
        <begin position="168"/>
        <end position="186"/>
    </location>
</feature>
<keyword evidence="1" id="KW-0472">Membrane</keyword>
<sequence>MKLHKTIRFFMVVLVLLMQVVFLALIIKSKYETNNFISILLIVLITLIIIATHQYLDLHHDEYSYEKITVVVWVPIGAVICYLLNIHTDFGSVLSAGIVGTLASFIPLLNKKSIYLSKLPSAIYCGVFVGMSSVEVSPSIKFVVIAGIIAGIVYLLSKNLFVGLGGKLGTIAFVSVGVVTLFNWFLS</sequence>
<dbReference type="OrthoDB" id="6333271at2"/>
<protein>
    <submittedName>
        <fullName evidence="2">Uncharacterized protein</fullName>
    </submittedName>
</protein>
<organism evidence="2 3">
    <name type="scientific">Patiriisocius marinus</name>
    <dbReference type="NCBI Taxonomy" id="1397112"/>
    <lineage>
        <taxon>Bacteria</taxon>
        <taxon>Pseudomonadati</taxon>
        <taxon>Bacteroidota</taxon>
        <taxon>Flavobacteriia</taxon>
        <taxon>Flavobacteriales</taxon>
        <taxon>Flavobacteriaceae</taxon>
        <taxon>Patiriisocius</taxon>
    </lineage>
</organism>
<accession>A0A5J4IZU5</accession>
<proteinExistence type="predicted"/>
<feature type="transmembrane region" description="Helical" evidence="1">
    <location>
        <begin position="7"/>
        <end position="27"/>
    </location>
</feature>
<dbReference type="EMBL" id="BKCG01000002">
    <property type="protein sequence ID" value="GER59081.1"/>
    <property type="molecule type" value="Genomic_DNA"/>
</dbReference>
<feature type="transmembrane region" description="Helical" evidence="1">
    <location>
        <begin position="68"/>
        <end position="86"/>
    </location>
</feature>
<dbReference type="AlphaFoldDB" id="A0A5J4IZU5"/>
<keyword evidence="1" id="KW-1133">Transmembrane helix</keyword>
<comment type="caution">
    <text evidence="2">The sequence shown here is derived from an EMBL/GenBank/DDBJ whole genome shotgun (WGS) entry which is preliminary data.</text>
</comment>
<feature type="transmembrane region" description="Helical" evidence="1">
    <location>
        <begin position="33"/>
        <end position="56"/>
    </location>
</feature>
<dbReference type="Proteomes" id="UP000326509">
    <property type="component" value="Unassembled WGS sequence"/>
</dbReference>